<evidence type="ECO:0000313" key="3">
    <source>
        <dbReference type="EMBL" id="MCJ0972677.1"/>
    </source>
</evidence>
<comment type="caution">
    <text evidence="3">The sequence shown here is derived from an EMBL/GenBank/DDBJ whole genome shotgun (WGS) entry which is preliminary data.</text>
</comment>
<name>A0A9X1W3G9_9GAMM</name>
<protein>
    <submittedName>
        <fullName evidence="3">Phage tail tape measure protein</fullName>
    </submittedName>
</protein>
<feature type="coiled-coil region" evidence="1">
    <location>
        <begin position="300"/>
        <end position="363"/>
    </location>
</feature>
<accession>A0A9X1W3G9</accession>
<evidence type="ECO:0000256" key="2">
    <source>
        <dbReference type="SAM" id="MobiDB-lite"/>
    </source>
</evidence>
<dbReference type="Proteomes" id="UP001139682">
    <property type="component" value="Unassembled WGS sequence"/>
</dbReference>
<organism evidence="3 4">
    <name type="scientific">Stutzerimonas marianensis</name>
    <dbReference type="NCBI Taxonomy" id="2929513"/>
    <lineage>
        <taxon>Bacteria</taxon>
        <taxon>Pseudomonadati</taxon>
        <taxon>Pseudomonadota</taxon>
        <taxon>Gammaproteobacteria</taxon>
        <taxon>Pseudomonadales</taxon>
        <taxon>Pseudomonadaceae</taxon>
        <taxon>Stutzerimonas</taxon>
    </lineage>
</organism>
<feature type="coiled-coil region" evidence="1">
    <location>
        <begin position="537"/>
        <end position="597"/>
    </location>
</feature>
<keyword evidence="1" id="KW-0175">Coiled coil</keyword>
<proteinExistence type="predicted"/>
<dbReference type="AlphaFoldDB" id="A0A9X1W3G9"/>
<evidence type="ECO:0000313" key="4">
    <source>
        <dbReference type="Proteomes" id="UP001139682"/>
    </source>
</evidence>
<gene>
    <name evidence="3" type="ORF">MST27_04765</name>
</gene>
<dbReference type="EMBL" id="JALGRD010000002">
    <property type="protein sequence ID" value="MCJ0972677.1"/>
    <property type="molecule type" value="Genomic_DNA"/>
</dbReference>
<dbReference type="RefSeq" id="WP_243604860.1">
    <property type="nucleotide sequence ID" value="NZ_JALGRD010000002.1"/>
</dbReference>
<evidence type="ECO:0000256" key="1">
    <source>
        <dbReference type="SAM" id="Coils"/>
    </source>
</evidence>
<feature type="compositionally biased region" description="Gly residues" evidence="2">
    <location>
        <begin position="380"/>
        <end position="392"/>
    </location>
</feature>
<reference evidence="3" key="1">
    <citation type="submission" date="2022-03" db="EMBL/GenBank/DDBJ databases">
        <title>Pseudomonas marianensis sp. nov., a marine bacterium isolated from deep-sea sediments of the Mariana Trench.</title>
        <authorList>
            <person name="Wei Y."/>
        </authorList>
    </citation>
    <scope>NUCLEOTIDE SEQUENCE</scope>
    <source>
        <strain evidence="3">PS1</strain>
    </source>
</reference>
<feature type="region of interest" description="Disordered" evidence="2">
    <location>
        <begin position="373"/>
        <end position="395"/>
    </location>
</feature>
<sequence>MASKSLGTLTLDLVAKTGGFVAGMDKAERSSAKWKREVQKNMDAAGKAVGAASAVAVGALAVWVKSSINSAAEIQNLAKVANVSTTEFQKFAAGARTVGIENDKLSDILKDVNDKVGDFLVTGGGELKEFFEQVAPKVGVTAEQFRNLSGPQALGLYVDTLEKAGANQQEMTFFLEAIANDATLLAPLLRNGGKEMRGLADEAQNLGLILSEETIAGAKQFNDDLDLLGRVAGGVGQQIAAELLPDLLELTNTLRDPQTAKAAADMAKAVVGSFTTIIDGARNTVQFIQWAAESAAAFMNGIAADDLVRLNDEIERLEEMKASGALDRLVFFGRDGIVKLYSKEEIDAELAELRAAAEAAMQGGKPIALPVEPKLTSGPSAGGPGLNLGGGQSEEAAKAAEKAAAAITKQVEALQEQADTLGMSSEALAIYNLEQAKASDAQMAQARAALETISAYEKQKEQTEAYAELVASLRTEEEQLTDQMRERLAVLDAMQGIEPDERMQVAGRIAGAATSDAPEFGGLAPEVGGALGELLKIDEAEEKLQEWYDTQLEMLEQFRQDRADLAAVWDEEELALKQQHEDELARIEQARQMAQLASAESIFGDLAGLTKTFAGEQSGLYKAMFAVQKAAAIAQSMVAIQTGIAMAAANPFPANLAAMASVAAATASIVSNIGAIGMAHEGIDAIPETGTWLLEKGERVTTAETSAKLDKTLSDIQSGGTGAPVVNLYEDASKAGTVSNRQENGQNVIDIFVSDIMSDGKAQKAISRKFGIQGVGQ</sequence>
<keyword evidence="4" id="KW-1185">Reference proteome</keyword>